<sequence length="561" mass="64273">MPPKICPDDKEINPNTGRCVKKCKSNRIRDLKTFKCIKNPLNHVINPITDRYVKSTYLKKIEKKHPNILQTLKNPLRSPSHRSPSHISPSHRSPSHRSPSHISPSHKSPSHRTSSHKSPSHKSSSHKSPSHKSSSHKSPSHKSPSHISPSRRTPSHSSPPLASPTASIRQSSLSKSASGNKISINSSNSNSSKKPSYNSKSRVFTYDIYAKKIQGFLRDKLVANKFNLKNRINRYNLLKERLSLIKDNDCLEKKTFNGFDGYTIKNIINLEKKIGSKSKYGAIYLTSIPNFIGIFPIATKIMKYDDDNINEINIMTKITNNILLKKLSKHFLMIYKSCLCAKRIAARLKLISINELADGDLKMLINKTEILADKELLFNLIFQTYISIATFHNVAGYVHGDSHFGNYLYQLNNEIGYYHYICDGKDYYLKSCKYNIIIFDYGFATKINANMKDKNIVKEDSRNLSEDYTRIIFAFMNKKTGWGFYPNLPIKNINDEILEIHKLIDNHTKLELSSTSTSQIPYSKRLINYIIKEIFLKYTPKDIFITNRPSNVLNEVPYRID</sequence>
<name>A0A6C0LZ02_9ZZZZ</name>
<reference evidence="2" key="1">
    <citation type="journal article" date="2020" name="Nature">
        <title>Giant virus diversity and host interactions through global metagenomics.</title>
        <authorList>
            <person name="Schulz F."/>
            <person name="Roux S."/>
            <person name="Paez-Espino D."/>
            <person name="Jungbluth S."/>
            <person name="Walsh D.A."/>
            <person name="Denef V.J."/>
            <person name="McMahon K.D."/>
            <person name="Konstantinidis K.T."/>
            <person name="Eloe-Fadrosh E.A."/>
            <person name="Kyrpides N.C."/>
            <person name="Woyke T."/>
        </authorList>
    </citation>
    <scope>NUCLEOTIDE SEQUENCE</scope>
    <source>
        <strain evidence="2">GVMAG-S-1017244-22</strain>
    </source>
</reference>
<accession>A0A6C0LZ02</accession>
<dbReference type="AlphaFoldDB" id="A0A6C0LZ02"/>
<evidence type="ECO:0000313" key="2">
    <source>
        <dbReference type="EMBL" id="QHU34804.1"/>
    </source>
</evidence>
<feature type="compositionally biased region" description="Low complexity" evidence="1">
    <location>
        <begin position="174"/>
        <end position="198"/>
    </location>
</feature>
<feature type="compositionally biased region" description="Polar residues" evidence="1">
    <location>
        <begin position="164"/>
        <end position="173"/>
    </location>
</feature>
<feature type="region of interest" description="Disordered" evidence="1">
    <location>
        <begin position="66"/>
        <end position="198"/>
    </location>
</feature>
<proteinExistence type="predicted"/>
<organism evidence="2">
    <name type="scientific">viral metagenome</name>
    <dbReference type="NCBI Taxonomy" id="1070528"/>
    <lineage>
        <taxon>unclassified sequences</taxon>
        <taxon>metagenomes</taxon>
        <taxon>organismal metagenomes</taxon>
    </lineage>
</organism>
<evidence type="ECO:0000256" key="1">
    <source>
        <dbReference type="SAM" id="MobiDB-lite"/>
    </source>
</evidence>
<evidence type="ECO:0008006" key="3">
    <source>
        <dbReference type="Google" id="ProtNLM"/>
    </source>
</evidence>
<feature type="compositionally biased region" description="Low complexity" evidence="1">
    <location>
        <begin position="145"/>
        <end position="160"/>
    </location>
</feature>
<feature type="compositionally biased region" description="Basic residues" evidence="1">
    <location>
        <begin position="108"/>
        <end position="144"/>
    </location>
</feature>
<dbReference type="EMBL" id="MN740580">
    <property type="protein sequence ID" value="QHU34804.1"/>
    <property type="molecule type" value="Genomic_DNA"/>
</dbReference>
<protein>
    <recommendedName>
        <fullName evidence="3">Protein kinase domain-containing protein</fullName>
    </recommendedName>
</protein>